<gene>
    <name evidence="2" type="ORF">Tci_881646</name>
</gene>
<reference evidence="2" key="1">
    <citation type="journal article" date="2019" name="Sci. Rep.">
        <title>Draft genome of Tanacetum cinerariifolium, the natural source of mosquito coil.</title>
        <authorList>
            <person name="Yamashiro T."/>
            <person name="Shiraishi A."/>
            <person name="Satake H."/>
            <person name="Nakayama K."/>
        </authorList>
    </citation>
    <scope>NUCLEOTIDE SEQUENCE</scope>
</reference>
<sequence>TSDKPPKAKKSKYGFVSKKHTLKYVATSEAEDVLIMKPQVAAEDAELQKVLEESMKTAYAVAPWGPLLPVVIREPESGKYQPLLEVPGKGKTKVTKEQVAHDLLNAGAQDEGQAGSNPEEQSKGQAGPDPRNAGADEQLMSSPVVHAGSDRVYMDL</sequence>
<comment type="caution">
    <text evidence="2">The sequence shown here is derived from an EMBL/GenBank/DDBJ whole genome shotgun (WGS) entry which is preliminary data.</text>
</comment>
<dbReference type="AlphaFoldDB" id="A0A699THQ6"/>
<feature type="non-terminal residue" evidence="2">
    <location>
        <position position="1"/>
    </location>
</feature>
<organism evidence="2">
    <name type="scientific">Tanacetum cinerariifolium</name>
    <name type="common">Dalmatian daisy</name>
    <name type="synonym">Chrysanthemum cinerariifolium</name>
    <dbReference type="NCBI Taxonomy" id="118510"/>
    <lineage>
        <taxon>Eukaryota</taxon>
        <taxon>Viridiplantae</taxon>
        <taxon>Streptophyta</taxon>
        <taxon>Embryophyta</taxon>
        <taxon>Tracheophyta</taxon>
        <taxon>Spermatophyta</taxon>
        <taxon>Magnoliopsida</taxon>
        <taxon>eudicotyledons</taxon>
        <taxon>Gunneridae</taxon>
        <taxon>Pentapetalae</taxon>
        <taxon>asterids</taxon>
        <taxon>campanulids</taxon>
        <taxon>Asterales</taxon>
        <taxon>Asteraceae</taxon>
        <taxon>Asteroideae</taxon>
        <taxon>Anthemideae</taxon>
        <taxon>Anthemidinae</taxon>
        <taxon>Tanacetum</taxon>
    </lineage>
</organism>
<accession>A0A699THQ6</accession>
<feature type="region of interest" description="Disordered" evidence="1">
    <location>
        <begin position="79"/>
        <end position="156"/>
    </location>
</feature>
<proteinExistence type="predicted"/>
<feature type="non-terminal residue" evidence="2">
    <location>
        <position position="156"/>
    </location>
</feature>
<dbReference type="EMBL" id="BKCJ011247182">
    <property type="protein sequence ID" value="GFD09677.1"/>
    <property type="molecule type" value="Genomic_DNA"/>
</dbReference>
<evidence type="ECO:0000256" key="1">
    <source>
        <dbReference type="SAM" id="MobiDB-lite"/>
    </source>
</evidence>
<name>A0A699THQ6_TANCI</name>
<protein>
    <submittedName>
        <fullName evidence="2">Uncharacterized protein</fullName>
    </submittedName>
</protein>
<evidence type="ECO:0000313" key="2">
    <source>
        <dbReference type="EMBL" id="GFD09677.1"/>
    </source>
</evidence>